<evidence type="ECO:0000256" key="1">
    <source>
        <dbReference type="SAM" id="Phobius"/>
    </source>
</evidence>
<sequence>MNTSSMVESIATSVLAVAGIVFLTTIGMASAVVAGTVLAGGYILATR</sequence>
<evidence type="ECO:0000313" key="2">
    <source>
        <dbReference type="EMBL" id="EAR26954.1"/>
    </source>
</evidence>
<dbReference type="Proteomes" id="UP000006201">
    <property type="component" value="Unassembled WGS sequence"/>
</dbReference>
<comment type="caution">
    <text evidence="2">The sequence shown here is derived from an EMBL/GenBank/DDBJ whole genome shotgun (WGS) entry which is preliminary data.</text>
</comment>
<keyword evidence="1" id="KW-1133">Transmembrane helix</keyword>
<reference evidence="2 3" key="1">
    <citation type="submission" date="2006-02" db="EMBL/GenBank/DDBJ databases">
        <authorList>
            <person name="Moran M.A."/>
            <person name="Kjelleberg S."/>
            <person name="Egan S."/>
            <person name="Saunders N."/>
            <person name="Thomas T."/>
            <person name="Ferriera S."/>
            <person name="Johnson J."/>
            <person name="Kravitz S."/>
            <person name="Halpern A."/>
            <person name="Remington K."/>
            <person name="Beeson K."/>
            <person name="Tran B."/>
            <person name="Rogers Y.-H."/>
            <person name="Friedman R."/>
            <person name="Venter J.C."/>
        </authorList>
    </citation>
    <scope>NUCLEOTIDE SEQUENCE [LARGE SCALE GENOMIC DNA]</scope>
    <source>
        <strain evidence="2 3">D2</strain>
    </source>
</reference>
<organism evidence="2 3">
    <name type="scientific">Pseudoalteromonas tunicata D2</name>
    <dbReference type="NCBI Taxonomy" id="87626"/>
    <lineage>
        <taxon>Bacteria</taxon>
        <taxon>Pseudomonadati</taxon>
        <taxon>Pseudomonadota</taxon>
        <taxon>Gammaproteobacteria</taxon>
        <taxon>Alteromonadales</taxon>
        <taxon>Pseudoalteromonadaceae</taxon>
        <taxon>Pseudoalteromonas</taxon>
    </lineage>
</organism>
<dbReference type="EMBL" id="AAOH01000008">
    <property type="protein sequence ID" value="EAR26954.1"/>
    <property type="molecule type" value="Genomic_DNA"/>
</dbReference>
<keyword evidence="3" id="KW-1185">Reference proteome</keyword>
<protein>
    <submittedName>
        <fullName evidence="2">Uncharacterized protein</fullName>
    </submittedName>
</protein>
<accession>A4CEE2</accession>
<keyword evidence="1" id="KW-0812">Transmembrane</keyword>
<dbReference type="HOGENOM" id="CLU_3172306_0_0_6"/>
<evidence type="ECO:0000313" key="3">
    <source>
        <dbReference type="Proteomes" id="UP000006201"/>
    </source>
</evidence>
<feature type="transmembrane region" description="Helical" evidence="1">
    <location>
        <begin position="12"/>
        <end position="45"/>
    </location>
</feature>
<dbReference type="RefSeq" id="WP_009839197.1">
    <property type="nucleotide sequence ID" value="NZ_AAOH01000008.1"/>
</dbReference>
<dbReference type="AlphaFoldDB" id="A4CEE2"/>
<proteinExistence type="predicted"/>
<dbReference type="STRING" id="87626.PTD2_10248"/>
<gene>
    <name evidence="2" type="ORF">PTD2_10248</name>
</gene>
<name>A4CEE2_9GAMM</name>
<keyword evidence="1" id="KW-0472">Membrane</keyword>